<dbReference type="AlphaFoldDB" id="A0A7K6ZGJ4"/>
<evidence type="ECO:0000259" key="4">
    <source>
        <dbReference type="Pfam" id="PF07842"/>
    </source>
</evidence>
<evidence type="ECO:0000313" key="6">
    <source>
        <dbReference type="Proteomes" id="UP000538817"/>
    </source>
</evidence>
<organism evidence="5 6">
    <name type="scientific">Nothoprocta pentlandii</name>
    <dbReference type="NCBI Taxonomy" id="2585814"/>
    <lineage>
        <taxon>Eukaryota</taxon>
        <taxon>Metazoa</taxon>
        <taxon>Chordata</taxon>
        <taxon>Craniata</taxon>
        <taxon>Vertebrata</taxon>
        <taxon>Euteleostomi</taxon>
        <taxon>Archelosauria</taxon>
        <taxon>Archosauria</taxon>
        <taxon>Dinosauria</taxon>
        <taxon>Saurischia</taxon>
        <taxon>Theropoda</taxon>
        <taxon>Coelurosauria</taxon>
        <taxon>Aves</taxon>
        <taxon>Palaeognathae</taxon>
        <taxon>Tinamiformes</taxon>
        <taxon>Tinamidae</taxon>
        <taxon>Nothoprocta</taxon>
    </lineage>
</organism>
<evidence type="ECO:0000256" key="3">
    <source>
        <dbReference type="ARBA" id="ARBA00023242"/>
    </source>
</evidence>
<gene>
    <name evidence="5" type="primary">Gcfc2_0</name>
    <name evidence="5" type="ORF">NOTPEN_R01632</name>
</gene>
<reference evidence="5 6" key="1">
    <citation type="submission" date="2019-09" db="EMBL/GenBank/DDBJ databases">
        <title>Bird 10,000 Genomes (B10K) Project - Family phase.</title>
        <authorList>
            <person name="Zhang G."/>
        </authorList>
    </citation>
    <scope>NUCLEOTIDE SEQUENCE [LARGE SCALE GENOMIC DNA]</scope>
    <source>
        <strain evidence="5">B10K-MSB-04</strain>
    </source>
</reference>
<comment type="caution">
    <text evidence="5">The sequence shown here is derived from an EMBL/GenBank/DDBJ whole genome shotgun (WGS) entry which is preliminary data.</text>
</comment>
<accession>A0A7K6ZGJ4</accession>
<evidence type="ECO:0000256" key="2">
    <source>
        <dbReference type="ARBA" id="ARBA00010801"/>
    </source>
</evidence>
<evidence type="ECO:0000313" key="5">
    <source>
        <dbReference type="EMBL" id="NWX82984.1"/>
    </source>
</evidence>
<dbReference type="PANTHER" id="PTHR12214">
    <property type="entry name" value="GC-RICH SEQUENCE DNA-BINDING FACTOR"/>
    <property type="match status" value="1"/>
</dbReference>
<dbReference type="GO" id="GO:0000398">
    <property type="term" value="P:mRNA splicing, via spliceosome"/>
    <property type="evidence" value="ECO:0007669"/>
    <property type="project" value="InterPro"/>
</dbReference>
<dbReference type="GO" id="GO:0003677">
    <property type="term" value="F:DNA binding"/>
    <property type="evidence" value="ECO:0007669"/>
    <property type="project" value="InterPro"/>
</dbReference>
<dbReference type="PANTHER" id="PTHR12214:SF4">
    <property type="entry name" value="INTRON LARGE COMPLEX COMPONENT GCFC2"/>
    <property type="match status" value="1"/>
</dbReference>
<protein>
    <submittedName>
        <fullName evidence="5">GCFC2 factor</fullName>
    </submittedName>
</protein>
<feature type="non-terminal residue" evidence="5">
    <location>
        <position position="1"/>
    </location>
</feature>
<evidence type="ECO:0000256" key="1">
    <source>
        <dbReference type="ARBA" id="ARBA00004123"/>
    </source>
</evidence>
<dbReference type="GO" id="GO:0005634">
    <property type="term" value="C:nucleus"/>
    <property type="evidence" value="ECO:0007669"/>
    <property type="project" value="UniProtKB-SubCell"/>
</dbReference>
<feature type="non-terminal residue" evidence="5">
    <location>
        <position position="260"/>
    </location>
</feature>
<dbReference type="InterPro" id="IPR012890">
    <property type="entry name" value="GCFC2-like"/>
</dbReference>
<proteinExistence type="inferred from homology"/>
<keyword evidence="3" id="KW-0539">Nucleus</keyword>
<dbReference type="InterPro" id="IPR022783">
    <property type="entry name" value="GCFC_dom"/>
</dbReference>
<comment type="subcellular location">
    <subcellularLocation>
        <location evidence="1">Nucleus</location>
    </subcellularLocation>
</comment>
<dbReference type="Pfam" id="PF07842">
    <property type="entry name" value="GCFC"/>
    <property type="match status" value="1"/>
</dbReference>
<dbReference type="Proteomes" id="UP000538817">
    <property type="component" value="Unassembled WGS sequence"/>
</dbReference>
<feature type="domain" description="GCF C-terminal" evidence="4">
    <location>
        <begin position="22"/>
        <end position="161"/>
    </location>
</feature>
<keyword evidence="6" id="KW-1185">Reference proteome</keyword>
<sequence length="260" mass="29681">MPWFRAVEEFSDAKNLSESKGDDDPDQIVLPRVIEKTILPKISGFIRNVWDPLSTAQTKNLVQLCSSIFEKQVSSKNERSQAKEDLINAVVLRMKKSVEEDVFIPLYPKSAVEDKLSPCSKFQERRFWSAVKLLSNILLWDGIVPGDTVCDLGLSKLLNRYLLLNLLNTPPGPDNTEKCNKVVSCFPERWFQDLKSGSTLPQLTNFSQHLLQCARTLHKNNLRDETKDVVVLLVKVNALHIVEDFIEEYKLEHLKSMIGK</sequence>
<name>A0A7K6ZGJ4_9AVES</name>
<comment type="similarity">
    <text evidence="2">Belongs to the GCF family.</text>
</comment>
<dbReference type="EMBL" id="VZSG01000042">
    <property type="protein sequence ID" value="NWX82984.1"/>
    <property type="molecule type" value="Genomic_DNA"/>
</dbReference>